<organism evidence="1 2">
    <name type="scientific">Bugula neritina</name>
    <name type="common">Brown bryozoan</name>
    <name type="synonym">Sertularia neritina</name>
    <dbReference type="NCBI Taxonomy" id="10212"/>
    <lineage>
        <taxon>Eukaryota</taxon>
        <taxon>Metazoa</taxon>
        <taxon>Spiralia</taxon>
        <taxon>Lophotrochozoa</taxon>
        <taxon>Bryozoa</taxon>
        <taxon>Gymnolaemata</taxon>
        <taxon>Cheilostomatida</taxon>
        <taxon>Flustrina</taxon>
        <taxon>Buguloidea</taxon>
        <taxon>Bugulidae</taxon>
        <taxon>Bugula</taxon>
    </lineage>
</organism>
<evidence type="ECO:0000313" key="2">
    <source>
        <dbReference type="Proteomes" id="UP000593567"/>
    </source>
</evidence>
<keyword evidence="2" id="KW-1185">Reference proteome</keyword>
<comment type="caution">
    <text evidence="1">The sequence shown here is derived from an EMBL/GenBank/DDBJ whole genome shotgun (WGS) entry which is preliminary data.</text>
</comment>
<dbReference type="EMBL" id="VXIV02001812">
    <property type="protein sequence ID" value="KAF6029470.1"/>
    <property type="molecule type" value="Genomic_DNA"/>
</dbReference>
<name>A0A7J7JSX6_BUGNE</name>
<reference evidence="1" key="1">
    <citation type="submission" date="2020-06" db="EMBL/GenBank/DDBJ databases">
        <title>Draft genome of Bugula neritina, a colonial animal packing powerful symbionts and potential medicines.</title>
        <authorList>
            <person name="Rayko M."/>
        </authorList>
    </citation>
    <scope>NUCLEOTIDE SEQUENCE [LARGE SCALE GENOMIC DNA]</scope>
    <source>
        <strain evidence="1">Kwan_BN1</strain>
    </source>
</reference>
<evidence type="ECO:0000313" key="1">
    <source>
        <dbReference type="EMBL" id="KAF6029470.1"/>
    </source>
</evidence>
<gene>
    <name evidence="1" type="ORF">EB796_012219</name>
</gene>
<protein>
    <submittedName>
        <fullName evidence="1">Uncharacterized protein</fullName>
    </submittedName>
</protein>
<proteinExistence type="predicted"/>
<sequence length="158" mass="17653">MNLFQRYSDEVDVLIGEDLCSLHLRQVVATAGSNLKVLEGSFGMCLHGTHSRLRLSGEQKSYFTQISMCSQVVEKSNEALALQHLEFSKSHTYLTGMREVVKWDQLIQGASLGTEQTVKGDASKSGKFPGVWFTFSFKEQELQTIFIICKAIQLKSIG</sequence>
<dbReference type="AlphaFoldDB" id="A0A7J7JSX6"/>
<accession>A0A7J7JSX6</accession>
<dbReference type="Proteomes" id="UP000593567">
    <property type="component" value="Unassembled WGS sequence"/>
</dbReference>